<proteinExistence type="predicted"/>
<evidence type="ECO:0000313" key="2">
    <source>
        <dbReference type="Proteomes" id="UP000676895"/>
    </source>
</evidence>
<dbReference type="Proteomes" id="UP000676895">
    <property type="component" value="Segment"/>
</dbReference>
<accession>A0A8S5L4W7</accession>
<name>A0A8S5L4W7_9VIRU</name>
<dbReference type="EMBL" id="BK014115">
    <property type="protein sequence ID" value="DAD52476.1"/>
    <property type="molecule type" value="Genomic_RNA"/>
</dbReference>
<protein>
    <submittedName>
        <fullName evidence="1">Uncharacterized protein</fullName>
    </submittedName>
</protein>
<sequence length="123" mass="14191">MKNQVRFCCVRVNQVQQFENWHDDLVGNHILIDAFTGETLPDSFVSYVYLELVTTGWSNGARTRVRKLTCDRALAYINKLHAGNWIDDATYDTMYSATDALLWKLHLGPWAWTAVPYQFSDLS</sequence>
<evidence type="ECO:0000313" key="1">
    <source>
        <dbReference type="EMBL" id="DAD52476.1"/>
    </source>
</evidence>
<gene>
    <name evidence="1" type="primary">SRR5467090_3_1</name>
</gene>
<dbReference type="RefSeq" id="YP_010769736.1">
    <property type="nucleotide sequence ID" value="NC_074061.1"/>
</dbReference>
<keyword evidence="2" id="KW-1185">Reference proteome</keyword>
<reference evidence="1" key="1">
    <citation type="submission" date="2020-09" db="EMBL/GenBank/DDBJ databases">
        <title>Leviviricetes taxonomy.</title>
        <authorList>
            <person name="Stockdale S.R."/>
            <person name="Callanan J."/>
            <person name="Adriaenssens E.M."/>
            <person name="Kuhn J.H."/>
            <person name="Rumnieks J."/>
            <person name="Shkoporov A."/>
            <person name="Draper L.A."/>
            <person name="Ross P."/>
            <person name="Hill C."/>
        </authorList>
    </citation>
    <scope>NUCLEOTIDE SEQUENCE</scope>
</reference>
<dbReference type="GeneID" id="80398842"/>
<organism evidence="1 2">
    <name type="scientific">ssRNA phage SRR5467090_3</name>
    <dbReference type="NCBI Taxonomy" id="2786452"/>
    <lineage>
        <taxon>Viruses</taxon>
        <taxon>Riboviria</taxon>
        <taxon>Orthornavirae</taxon>
        <taxon>Lenarviricota</taxon>
        <taxon>Leviviricetes</taxon>
        <taxon>Norzivirales</taxon>
        <taxon>Fiersviridae</taxon>
        <taxon>Ulinhavirus</taxon>
        <taxon>Ulinhavirus borborohabitans</taxon>
        <taxon>Pipunevirus borborohabitans</taxon>
    </lineage>
</organism>
<dbReference type="KEGG" id="vg:80398842"/>